<dbReference type="CDD" id="cd04186">
    <property type="entry name" value="GT_2_like_c"/>
    <property type="match status" value="1"/>
</dbReference>
<keyword evidence="5" id="KW-1133">Transmembrane helix</keyword>
<evidence type="ECO:0000256" key="5">
    <source>
        <dbReference type="SAM" id="Phobius"/>
    </source>
</evidence>
<evidence type="ECO:0000259" key="6">
    <source>
        <dbReference type="Pfam" id="PF00535"/>
    </source>
</evidence>
<feature type="transmembrane region" description="Helical" evidence="5">
    <location>
        <begin position="238"/>
        <end position="258"/>
    </location>
</feature>
<proteinExistence type="inferred from homology"/>
<dbReference type="Proteomes" id="UP001169242">
    <property type="component" value="Unassembled WGS sequence"/>
</dbReference>
<dbReference type="InterPro" id="IPR029044">
    <property type="entry name" value="Nucleotide-diphossugar_trans"/>
</dbReference>
<evidence type="ECO:0000256" key="3">
    <source>
        <dbReference type="ARBA" id="ARBA00022676"/>
    </source>
</evidence>
<protein>
    <submittedName>
        <fullName evidence="7">Glycosyltransferase family 2 protein</fullName>
    </submittedName>
</protein>
<keyword evidence="3" id="KW-0328">Glycosyltransferase</keyword>
<keyword evidence="5" id="KW-0812">Transmembrane</keyword>
<dbReference type="Gene3D" id="3.90.550.10">
    <property type="entry name" value="Spore Coat Polysaccharide Biosynthesis Protein SpsA, Chain A"/>
    <property type="match status" value="1"/>
</dbReference>
<dbReference type="PANTHER" id="PTHR43179">
    <property type="entry name" value="RHAMNOSYLTRANSFERASE WBBL"/>
    <property type="match status" value="1"/>
</dbReference>
<reference evidence="7" key="1">
    <citation type="journal article" date="2023" name="Int. J. Syst. Evol. Microbiol.">
        <title>&lt;i&gt;Holtiella tumoricola&lt;/i&gt; gen. nov. sp. nov., isolated from a human clinical sample.</title>
        <authorList>
            <person name="Allen-Vercoe E."/>
            <person name="Daigneault M.C."/>
            <person name="Vancuren S.J."/>
            <person name="Cochrane K."/>
            <person name="O'Neal L.L."/>
            <person name="Sankaranarayanan K."/>
            <person name="Lawson P.A."/>
        </authorList>
    </citation>
    <scope>NUCLEOTIDE SEQUENCE</scope>
    <source>
        <strain evidence="7">CC70A</strain>
    </source>
</reference>
<feature type="domain" description="Glycosyltransferase 2-like" evidence="6">
    <location>
        <begin position="3"/>
        <end position="170"/>
    </location>
</feature>
<keyword evidence="5" id="KW-0472">Membrane</keyword>
<comment type="pathway">
    <text evidence="1">Cell wall biogenesis; cell wall polysaccharide biosynthesis.</text>
</comment>
<dbReference type="EMBL" id="JAQIFT010000061">
    <property type="protein sequence ID" value="MDA3733208.1"/>
    <property type="molecule type" value="Genomic_DNA"/>
</dbReference>
<comment type="similarity">
    <text evidence="2">Belongs to the glycosyltransferase 2 family.</text>
</comment>
<gene>
    <name evidence="7" type="ORF">PBV87_17155</name>
</gene>
<organism evidence="7 8">
    <name type="scientific">Holtiella tumoricola</name>
    <dbReference type="NCBI Taxonomy" id="3018743"/>
    <lineage>
        <taxon>Bacteria</taxon>
        <taxon>Bacillati</taxon>
        <taxon>Bacillota</taxon>
        <taxon>Clostridia</taxon>
        <taxon>Lachnospirales</taxon>
        <taxon>Cellulosilyticaceae</taxon>
        <taxon>Holtiella</taxon>
    </lineage>
</organism>
<keyword evidence="8" id="KW-1185">Reference proteome</keyword>
<dbReference type="AlphaFoldDB" id="A0AA42DQ73"/>
<dbReference type="SUPFAM" id="SSF53448">
    <property type="entry name" value="Nucleotide-diphospho-sugar transferases"/>
    <property type="match status" value="1"/>
</dbReference>
<evidence type="ECO:0000256" key="2">
    <source>
        <dbReference type="ARBA" id="ARBA00006739"/>
    </source>
</evidence>
<sequence length="317" mass="36723">MISIIIPNYNGIKYLAECVEAIKGQLEIIIVDNASTDSDYNDIKKRYPEIIFKQLDKNYGFSRAVNEGIKMAKGEYILLLNNDTKIYDGFIEALLKCMESDPKTFAVCSQMIQYHEPSLIDDAGDEYNLLGWAYKRGDGKKVDTYKASEQVFSACAGAALYRKSIFEKIGYFDEQFFAYMEDVDISYRARIYGYKNMYCPEAKVLHIGSATSGSKYNAFKVKLAARNNIYVPYKNMPLLQLLINMPFLCIGYLIKYIFFIKKGFGKEYAEGFREGLKTLRQVKKVPYRQEHIRNYIKIESLLVKNTFKYMYAKLMEK</sequence>
<dbReference type="InterPro" id="IPR001173">
    <property type="entry name" value="Glyco_trans_2-like"/>
</dbReference>
<dbReference type="RefSeq" id="WP_271013092.1">
    <property type="nucleotide sequence ID" value="NZ_JAQIFT010000061.1"/>
</dbReference>
<name>A0AA42DQ73_9FIRM</name>
<dbReference type="GO" id="GO:0016757">
    <property type="term" value="F:glycosyltransferase activity"/>
    <property type="evidence" value="ECO:0007669"/>
    <property type="project" value="UniProtKB-KW"/>
</dbReference>
<comment type="caution">
    <text evidence="7">The sequence shown here is derived from an EMBL/GenBank/DDBJ whole genome shotgun (WGS) entry which is preliminary data.</text>
</comment>
<evidence type="ECO:0000313" key="8">
    <source>
        <dbReference type="Proteomes" id="UP001169242"/>
    </source>
</evidence>
<keyword evidence="4" id="KW-0808">Transferase</keyword>
<dbReference type="Pfam" id="PF00535">
    <property type="entry name" value="Glycos_transf_2"/>
    <property type="match status" value="1"/>
</dbReference>
<accession>A0AA42DQ73</accession>
<evidence type="ECO:0000313" key="7">
    <source>
        <dbReference type="EMBL" id="MDA3733208.1"/>
    </source>
</evidence>
<dbReference type="PANTHER" id="PTHR43179:SF12">
    <property type="entry name" value="GALACTOFURANOSYLTRANSFERASE GLFT2"/>
    <property type="match status" value="1"/>
</dbReference>
<evidence type="ECO:0000256" key="4">
    <source>
        <dbReference type="ARBA" id="ARBA00022679"/>
    </source>
</evidence>
<evidence type="ECO:0000256" key="1">
    <source>
        <dbReference type="ARBA" id="ARBA00004776"/>
    </source>
</evidence>